<dbReference type="InterPro" id="IPR011764">
    <property type="entry name" value="Biotin_carboxylation_dom"/>
</dbReference>
<keyword evidence="2" id="KW-0436">Ligase</keyword>
<dbReference type="PROSITE" id="PS50979">
    <property type="entry name" value="BC"/>
    <property type="match status" value="1"/>
</dbReference>
<name>A0A2I2KJ40_9ACTN</name>
<evidence type="ECO:0000313" key="9">
    <source>
        <dbReference type="Proteomes" id="UP000234331"/>
    </source>
</evidence>
<evidence type="ECO:0000256" key="4">
    <source>
        <dbReference type="ARBA" id="ARBA00022840"/>
    </source>
</evidence>
<proteinExistence type="predicted"/>
<evidence type="ECO:0000256" key="5">
    <source>
        <dbReference type="ARBA" id="ARBA00048600"/>
    </source>
</evidence>
<dbReference type="EMBL" id="FZMO01000012">
    <property type="protein sequence ID" value="SNQ45681.1"/>
    <property type="molecule type" value="Genomic_DNA"/>
</dbReference>
<dbReference type="GO" id="GO:0005524">
    <property type="term" value="F:ATP binding"/>
    <property type="evidence" value="ECO:0007669"/>
    <property type="project" value="UniProtKB-KW"/>
</dbReference>
<dbReference type="GO" id="GO:0004075">
    <property type="term" value="F:biotin carboxylase activity"/>
    <property type="evidence" value="ECO:0007669"/>
    <property type="project" value="UniProtKB-EC"/>
</dbReference>
<dbReference type="InterPro" id="IPR051602">
    <property type="entry name" value="ACC_Biotin_Carboxylase"/>
</dbReference>
<feature type="compositionally biased region" description="Low complexity" evidence="6">
    <location>
        <begin position="147"/>
        <end position="160"/>
    </location>
</feature>
<evidence type="ECO:0000313" key="8">
    <source>
        <dbReference type="EMBL" id="SNQ45681.1"/>
    </source>
</evidence>
<evidence type="ECO:0000256" key="2">
    <source>
        <dbReference type="ARBA" id="ARBA00022598"/>
    </source>
</evidence>
<gene>
    <name evidence="8" type="ORF">FRACA_1090008</name>
</gene>
<dbReference type="InterPro" id="IPR005482">
    <property type="entry name" value="Biotin_COase_C"/>
</dbReference>
<dbReference type="SUPFAM" id="SSF51246">
    <property type="entry name" value="Rudiment single hybrid motif"/>
    <property type="match status" value="1"/>
</dbReference>
<organism evidence="8 9">
    <name type="scientific">Frankia canadensis</name>
    <dbReference type="NCBI Taxonomy" id="1836972"/>
    <lineage>
        <taxon>Bacteria</taxon>
        <taxon>Bacillati</taxon>
        <taxon>Actinomycetota</taxon>
        <taxon>Actinomycetes</taxon>
        <taxon>Frankiales</taxon>
        <taxon>Frankiaceae</taxon>
        <taxon>Frankia</taxon>
    </lineage>
</organism>
<keyword evidence="9" id="KW-1185">Reference proteome</keyword>
<dbReference type="InterPro" id="IPR011054">
    <property type="entry name" value="Rudment_hybrid_motif"/>
</dbReference>
<dbReference type="Gene3D" id="3.30.470.20">
    <property type="entry name" value="ATP-grasp fold, B domain"/>
    <property type="match status" value="1"/>
</dbReference>
<dbReference type="EC" id="6.3.4.14" evidence="1"/>
<evidence type="ECO:0000256" key="1">
    <source>
        <dbReference type="ARBA" id="ARBA00013263"/>
    </source>
</evidence>
<accession>A0A2I2KJ40</accession>
<dbReference type="SMART" id="SM00878">
    <property type="entry name" value="Biotin_carb_C"/>
    <property type="match status" value="1"/>
</dbReference>
<dbReference type="Pfam" id="PF02785">
    <property type="entry name" value="Biotin_carb_C"/>
    <property type="match status" value="1"/>
</dbReference>
<protein>
    <recommendedName>
        <fullName evidence="1">biotin carboxylase</fullName>
        <ecNumber evidence="1">6.3.4.14</ecNumber>
    </recommendedName>
</protein>
<dbReference type="AlphaFoldDB" id="A0A2I2KJ40"/>
<dbReference type="Proteomes" id="UP000234331">
    <property type="component" value="Unassembled WGS sequence"/>
</dbReference>
<feature type="region of interest" description="Disordered" evidence="6">
    <location>
        <begin position="133"/>
        <end position="165"/>
    </location>
</feature>
<evidence type="ECO:0000259" key="7">
    <source>
        <dbReference type="PROSITE" id="PS50979"/>
    </source>
</evidence>
<keyword evidence="3" id="KW-0547">Nucleotide-binding</keyword>
<feature type="domain" description="Biotin carboxylation" evidence="7">
    <location>
        <begin position="1"/>
        <end position="108"/>
    </location>
</feature>
<evidence type="ECO:0000256" key="3">
    <source>
        <dbReference type="ARBA" id="ARBA00022741"/>
    </source>
</evidence>
<sequence length="207" mass="22022">MTTATIRFRPTPGLVTRLVLPGGPFVRVDTHLETGYRIPPFYDSLLAKIVVWAPDRAGAIARMRRALTETVVDGPGLATTAPFLRDALDHPSFRAGTHDTSLIATRWLDASTGGLCCSGHRIVGAWQPHLSRAADHTAGAPHRRGDPASAGSGGDAPFAFSRQSRRGEVGAAAALTGNQRRTWTTATVVTREGRFAGKIVSMRACGL</sequence>
<dbReference type="PANTHER" id="PTHR48095">
    <property type="entry name" value="PYRUVATE CARBOXYLASE SUBUNIT A"/>
    <property type="match status" value="1"/>
</dbReference>
<comment type="catalytic activity">
    <reaction evidence="5">
        <text>N(6)-biotinyl-L-lysyl-[protein] + hydrogencarbonate + ATP = N(6)-carboxybiotinyl-L-lysyl-[protein] + ADP + phosphate + H(+)</text>
        <dbReference type="Rhea" id="RHEA:13501"/>
        <dbReference type="Rhea" id="RHEA-COMP:10505"/>
        <dbReference type="Rhea" id="RHEA-COMP:10506"/>
        <dbReference type="ChEBI" id="CHEBI:15378"/>
        <dbReference type="ChEBI" id="CHEBI:17544"/>
        <dbReference type="ChEBI" id="CHEBI:30616"/>
        <dbReference type="ChEBI" id="CHEBI:43474"/>
        <dbReference type="ChEBI" id="CHEBI:83144"/>
        <dbReference type="ChEBI" id="CHEBI:83145"/>
        <dbReference type="ChEBI" id="CHEBI:456216"/>
        <dbReference type="EC" id="6.3.4.14"/>
    </reaction>
</comment>
<evidence type="ECO:0000256" key="6">
    <source>
        <dbReference type="SAM" id="MobiDB-lite"/>
    </source>
</evidence>
<reference evidence="8 9" key="1">
    <citation type="submission" date="2017-06" db="EMBL/GenBank/DDBJ databases">
        <authorList>
            <person name="Kim H.J."/>
            <person name="Triplett B.A."/>
        </authorList>
    </citation>
    <scope>NUCLEOTIDE SEQUENCE [LARGE SCALE GENOMIC DNA]</scope>
    <source>
        <strain evidence="8">FRACA_ARgP5</strain>
    </source>
</reference>
<keyword evidence="4" id="KW-0067">ATP-binding</keyword>
<dbReference type="PANTHER" id="PTHR48095:SF2">
    <property type="entry name" value="BIOTIN CARBOXYLASE, CHLOROPLASTIC"/>
    <property type="match status" value="1"/>
</dbReference>